<sequence>MRNSRVLMMMLILCCMVMSSCSKKPVFEGYVAQKFSEPNMILVISNISDEVLENGTQEEIMEIAYEQGMFFYVSKRQLKNLEIGQKVAITYNGKAQESLPPKTGAERIEVLEE</sequence>
<comment type="caution">
    <text evidence="2">The sequence shown here is derived from an EMBL/GenBank/DDBJ whole genome shotgun (WGS) entry which is preliminary data.</text>
</comment>
<dbReference type="InterPro" id="IPR012340">
    <property type="entry name" value="NA-bd_OB-fold"/>
</dbReference>
<dbReference type="AlphaFoldDB" id="A0A5D4RKU5"/>
<dbReference type="InterPro" id="IPR021598">
    <property type="entry name" value="DUF3221"/>
</dbReference>
<reference evidence="2 3" key="1">
    <citation type="submission" date="2019-08" db="EMBL/GenBank/DDBJ databases">
        <title>Bacillus genomes from the desert of Cuatro Cienegas, Coahuila.</title>
        <authorList>
            <person name="Olmedo-Alvarez G."/>
        </authorList>
    </citation>
    <scope>NUCLEOTIDE SEQUENCE [LARGE SCALE GENOMIC DNA]</scope>
    <source>
        <strain evidence="2 3">CH446_14T</strain>
    </source>
</reference>
<evidence type="ECO:0000313" key="2">
    <source>
        <dbReference type="EMBL" id="TYS50426.1"/>
    </source>
</evidence>
<keyword evidence="1" id="KW-0732">Signal</keyword>
<dbReference type="Proteomes" id="UP000322139">
    <property type="component" value="Unassembled WGS sequence"/>
</dbReference>
<accession>A0A5D4RKU5</accession>
<proteinExistence type="predicted"/>
<gene>
    <name evidence="2" type="ORF">FZD51_07770</name>
</gene>
<feature type="signal peptide" evidence="1">
    <location>
        <begin position="1"/>
        <end position="19"/>
    </location>
</feature>
<evidence type="ECO:0000313" key="3">
    <source>
        <dbReference type="Proteomes" id="UP000322139"/>
    </source>
</evidence>
<dbReference type="Gene3D" id="2.40.50.140">
    <property type="entry name" value="Nucleic acid-binding proteins"/>
    <property type="match status" value="1"/>
</dbReference>
<dbReference type="PROSITE" id="PS51257">
    <property type="entry name" value="PROKAR_LIPOPROTEIN"/>
    <property type="match status" value="1"/>
</dbReference>
<name>A0A5D4RKU5_9BACI</name>
<dbReference type="EMBL" id="VTER01000003">
    <property type="protein sequence ID" value="TYS50426.1"/>
    <property type="molecule type" value="Genomic_DNA"/>
</dbReference>
<protein>
    <submittedName>
        <fullName evidence="2">DUF3221 domain-containing protein</fullName>
    </submittedName>
</protein>
<dbReference type="RefSeq" id="WP_148974228.1">
    <property type="nucleotide sequence ID" value="NZ_JBNIKU010000021.1"/>
</dbReference>
<feature type="chain" id="PRO_5038558308" evidence="1">
    <location>
        <begin position="20"/>
        <end position="113"/>
    </location>
</feature>
<dbReference type="Pfam" id="PF11518">
    <property type="entry name" value="DUF3221"/>
    <property type="match status" value="1"/>
</dbReference>
<evidence type="ECO:0000256" key="1">
    <source>
        <dbReference type="SAM" id="SignalP"/>
    </source>
</evidence>
<organism evidence="2 3">
    <name type="scientific">Bacillus infantis</name>
    <dbReference type="NCBI Taxonomy" id="324767"/>
    <lineage>
        <taxon>Bacteria</taxon>
        <taxon>Bacillati</taxon>
        <taxon>Bacillota</taxon>
        <taxon>Bacilli</taxon>
        <taxon>Bacillales</taxon>
        <taxon>Bacillaceae</taxon>
        <taxon>Bacillus</taxon>
    </lineage>
</organism>